<comment type="catalytic activity">
    <reaction evidence="5">
        <text>ATP + H2O = ADP + phosphate + H(+)</text>
        <dbReference type="Rhea" id="RHEA:13065"/>
        <dbReference type="ChEBI" id="CHEBI:15377"/>
        <dbReference type="ChEBI" id="CHEBI:15378"/>
        <dbReference type="ChEBI" id="CHEBI:30616"/>
        <dbReference type="ChEBI" id="CHEBI:43474"/>
        <dbReference type="ChEBI" id="CHEBI:456216"/>
        <dbReference type="EC" id="3.6.4.13"/>
    </reaction>
</comment>
<dbReference type="Proteomes" id="UP000053105">
    <property type="component" value="Unassembled WGS sequence"/>
</dbReference>
<dbReference type="Pfam" id="PF00271">
    <property type="entry name" value="Helicase_C"/>
    <property type="match status" value="1"/>
</dbReference>
<reference evidence="8 9" key="1">
    <citation type="submission" date="2015-07" db="EMBL/GenBank/DDBJ databases">
        <title>The genome of Melipona quadrifasciata.</title>
        <authorList>
            <person name="Pan H."/>
            <person name="Kapheim K."/>
        </authorList>
    </citation>
    <scope>NUCLEOTIDE SEQUENCE [LARGE SCALE GENOMIC DNA]</scope>
    <source>
        <strain evidence="8">0111107301</strain>
        <tissue evidence="8">Whole body</tissue>
    </source>
</reference>
<proteinExistence type="inferred from homology"/>
<evidence type="ECO:0000313" key="8">
    <source>
        <dbReference type="EMBL" id="KOX67908.1"/>
    </source>
</evidence>
<dbReference type="InterPro" id="IPR027417">
    <property type="entry name" value="P-loop_NTPase"/>
</dbReference>
<protein>
    <recommendedName>
        <fullName evidence="5">ATP-dependent RNA helicase</fullName>
        <ecNumber evidence="5">3.6.4.13</ecNumber>
    </recommendedName>
</protein>
<sequence length="483" mass="55600">MSERNNFTTEEEPTRELVGESTYEGKKGETKNENNHLSELLKRIEERKLEKAVKNNCQTQANSSQNTQDLNYEKRKGKAENLNKYSTENITLNEFKKSKKKKNAAKALQNENTDDQNNEIFNKSLDSIETEEKITDQCSDFRKSKQKKHKVKRIPLEWLSNPKLMSIDLNSGPTLEEMNLILDIKLIIALRTNNINKLFPVQANMLSWLLKCQRKDREKKWWLRDAYISAPTGSGMEEHNALARGVDIPNIRLVISYDLPKHINGYIHRAGRTGRAGMQSKGSLSYPRRQSQLKHFFKGKIGKQRASWLAPRSHVDISVPIKGQFPSTRHIHSITNHQSVSSSLDAETPHTHLSDSLTFNKLLKLWVQSSSIGKISLQIEYLTDINEPLDDRDTLCGIDGIFVDWSGRGDFKEKDCKVCSSRNKPGGRHETTYYCDTCPEKPRMYLNEVYCESPMIFKGTKDRIIRICNVISERLEHISMTFH</sequence>
<dbReference type="EC" id="3.6.4.13" evidence="5"/>
<evidence type="ECO:0000256" key="5">
    <source>
        <dbReference type="RuleBase" id="RU365068"/>
    </source>
</evidence>
<accession>A0A0N1IT00</accession>
<keyword evidence="9" id="KW-1185">Reference proteome</keyword>
<feature type="region of interest" description="Disordered" evidence="6">
    <location>
        <begin position="1"/>
        <end position="36"/>
    </location>
</feature>
<evidence type="ECO:0000256" key="4">
    <source>
        <dbReference type="ARBA" id="ARBA00022884"/>
    </source>
</evidence>
<feature type="region of interest" description="Disordered" evidence="6">
    <location>
        <begin position="54"/>
        <end position="76"/>
    </location>
</feature>
<feature type="compositionally biased region" description="Polar residues" evidence="6">
    <location>
        <begin position="55"/>
        <end position="70"/>
    </location>
</feature>
<evidence type="ECO:0000256" key="3">
    <source>
        <dbReference type="ARBA" id="ARBA00022840"/>
    </source>
</evidence>
<evidence type="ECO:0000256" key="6">
    <source>
        <dbReference type="SAM" id="MobiDB-lite"/>
    </source>
</evidence>
<evidence type="ECO:0000259" key="7">
    <source>
        <dbReference type="PROSITE" id="PS51194"/>
    </source>
</evidence>
<keyword evidence="4 5" id="KW-0694">RNA-binding</keyword>
<keyword evidence="1 5" id="KW-0547">Nucleotide-binding</keyword>
<dbReference type="GO" id="GO:0016787">
    <property type="term" value="F:hydrolase activity"/>
    <property type="evidence" value="ECO:0007669"/>
    <property type="project" value="UniProtKB-KW"/>
</dbReference>
<comment type="function">
    <text evidence="5">RNA helicase.</text>
</comment>
<keyword evidence="3 5" id="KW-0067">ATP-binding</keyword>
<dbReference type="InterPro" id="IPR001650">
    <property type="entry name" value="Helicase_C-like"/>
</dbReference>
<keyword evidence="5 8" id="KW-0347">Helicase</keyword>
<dbReference type="SUPFAM" id="SSF52540">
    <property type="entry name" value="P-loop containing nucleoside triphosphate hydrolases"/>
    <property type="match status" value="1"/>
</dbReference>
<dbReference type="PANTHER" id="PTHR24031">
    <property type="entry name" value="RNA HELICASE"/>
    <property type="match status" value="1"/>
</dbReference>
<feature type="compositionally biased region" description="Basic and acidic residues" evidence="6">
    <location>
        <begin position="12"/>
        <end position="36"/>
    </location>
</feature>
<dbReference type="GO" id="GO:0003723">
    <property type="term" value="F:RNA binding"/>
    <property type="evidence" value="ECO:0007669"/>
    <property type="project" value="UniProtKB-UniRule"/>
</dbReference>
<feature type="domain" description="Helicase C-terminal" evidence="7">
    <location>
        <begin position="174"/>
        <end position="313"/>
    </location>
</feature>
<dbReference type="AlphaFoldDB" id="A0A0N1IT00"/>
<dbReference type="PROSITE" id="PS51194">
    <property type="entry name" value="HELICASE_CTER"/>
    <property type="match status" value="1"/>
</dbReference>
<comment type="similarity">
    <text evidence="5">Belongs to the DEAD box helicase family.</text>
</comment>
<dbReference type="SMART" id="SM00490">
    <property type="entry name" value="HELICc"/>
    <property type="match status" value="1"/>
</dbReference>
<dbReference type="GO" id="GO:0003724">
    <property type="term" value="F:RNA helicase activity"/>
    <property type="evidence" value="ECO:0007669"/>
    <property type="project" value="UniProtKB-EC"/>
</dbReference>
<dbReference type="GO" id="GO:0005524">
    <property type="term" value="F:ATP binding"/>
    <property type="evidence" value="ECO:0007669"/>
    <property type="project" value="UniProtKB-UniRule"/>
</dbReference>
<gene>
    <name evidence="8" type="ORF">WN51_08224</name>
</gene>
<dbReference type="Gene3D" id="3.40.50.300">
    <property type="entry name" value="P-loop containing nucleotide triphosphate hydrolases"/>
    <property type="match status" value="1"/>
</dbReference>
<name>A0A0N1IT00_9HYME</name>
<evidence type="ECO:0000313" key="9">
    <source>
        <dbReference type="Proteomes" id="UP000053105"/>
    </source>
</evidence>
<comment type="domain">
    <text evidence="5">The Q motif is unique to and characteristic of the DEAD box family of RNA helicases and controls ATP binding and hydrolysis.</text>
</comment>
<dbReference type="OrthoDB" id="10606409at2759"/>
<evidence type="ECO:0000256" key="2">
    <source>
        <dbReference type="ARBA" id="ARBA00022801"/>
    </source>
</evidence>
<dbReference type="EMBL" id="KQ435967">
    <property type="protein sequence ID" value="KOX67908.1"/>
    <property type="molecule type" value="Genomic_DNA"/>
</dbReference>
<dbReference type="STRING" id="166423.A0A0N1IT00"/>
<keyword evidence="2 5" id="KW-0378">Hydrolase</keyword>
<organism evidence="8 9">
    <name type="scientific">Melipona quadrifasciata</name>
    <dbReference type="NCBI Taxonomy" id="166423"/>
    <lineage>
        <taxon>Eukaryota</taxon>
        <taxon>Metazoa</taxon>
        <taxon>Ecdysozoa</taxon>
        <taxon>Arthropoda</taxon>
        <taxon>Hexapoda</taxon>
        <taxon>Insecta</taxon>
        <taxon>Pterygota</taxon>
        <taxon>Neoptera</taxon>
        <taxon>Endopterygota</taxon>
        <taxon>Hymenoptera</taxon>
        <taxon>Apocrita</taxon>
        <taxon>Aculeata</taxon>
        <taxon>Apoidea</taxon>
        <taxon>Anthophila</taxon>
        <taxon>Apidae</taxon>
        <taxon>Melipona</taxon>
    </lineage>
</organism>
<evidence type="ECO:0000256" key="1">
    <source>
        <dbReference type="ARBA" id="ARBA00022741"/>
    </source>
</evidence>